<dbReference type="AlphaFoldDB" id="A0A3L7A8F3"/>
<evidence type="ECO:0000313" key="2">
    <source>
        <dbReference type="EMBL" id="RLP76447.1"/>
    </source>
</evidence>
<dbReference type="SUPFAM" id="SSF47413">
    <property type="entry name" value="lambda repressor-like DNA-binding domains"/>
    <property type="match status" value="1"/>
</dbReference>
<keyword evidence="3" id="KW-1185">Reference proteome</keyword>
<sequence length="280" mass="29459">MDIDALIRELGKTPSETARATGLSRMTVQRVRDGASSPGIATLREFALAAGYDISVSLVPTSDPLAALAARALLDPAFRAHLPAAPDVAVGSVSLADSAHATDSRSADTATLLLAHPEVRAWIARFDRWNAHTPDEILAVAGRASAPQHRAGARYFRPRPGFTHERFLKLLGLAASSGHGDYALSGVPVADLYLGGHTLGPTVLWTTDAEGVAARIGETLHEDAHFQPAGVIIAPTPPDYLIDSVSAELPGLRIVSPIQAALDLHGLGFTERAALITEGW</sequence>
<dbReference type="InterPro" id="IPR010982">
    <property type="entry name" value="Lambda_DNA-bd_dom_sf"/>
</dbReference>
<organism evidence="2 3">
    <name type="scientific">Mycetocola tolaasinivorans</name>
    <dbReference type="NCBI Taxonomy" id="76635"/>
    <lineage>
        <taxon>Bacteria</taxon>
        <taxon>Bacillati</taxon>
        <taxon>Actinomycetota</taxon>
        <taxon>Actinomycetes</taxon>
        <taxon>Micrococcales</taxon>
        <taxon>Microbacteriaceae</taxon>
        <taxon>Mycetocola</taxon>
    </lineage>
</organism>
<accession>A0A3L7A8F3</accession>
<proteinExistence type="predicted"/>
<dbReference type="RefSeq" id="WP_121648027.1">
    <property type="nucleotide sequence ID" value="NZ_RCUX01000004.1"/>
</dbReference>
<name>A0A3L7A8F3_9MICO</name>
<evidence type="ECO:0000259" key="1">
    <source>
        <dbReference type="PROSITE" id="PS50943"/>
    </source>
</evidence>
<evidence type="ECO:0000313" key="3">
    <source>
        <dbReference type="Proteomes" id="UP000272503"/>
    </source>
</evidence>
<dbReference type="GO" id="GO:0003677">
    <property type="term" value="F:DNA binding"/>
    <property type="evidence" value="ECO:0007669"/>
    <property type="project" value="InterPro"/>
</dbReference>
<comment type="caution">
    <text evidence="2">The sequence shown here is derived from an EMBL/GenBank/DDBJ whole genome shotgun (WGS) entry which is preliminary data.</text>
</comment>
<reference evidence="2 3" key="1">
    <citation type="submission" date="2018-10" db="EMBL/GenBank/DDBJ databases">
        <authorList>
            <person name="Li J."/>
        </authorList>
    </citation>
    <scope>NUCLEOTIDE SEQUENCE [LARGE SCALE GENOMIC DNA]</scope>
    <source>
        <strain evidence="2 3">IF 016277</strain>
    </source>
</reference>
<dbReference type="PROSITE" id="PS50943">
    <property type="entry name" value="HTH_CROC1"/>
    <property type="match status" value="1"/>
</dbReference>
<feature type="domain" description="HTH cro/C1-type" evidence="1">
    <location>
        <begin position="3"/>
        <end position="59"/>
    </location>
</feature>
<protein>
    <submittedName>
        <fullName evidence="2">XRE family transcriptional regulator</fullName>
    </submittedName>
</protein>
<dbReference type="EMBL" id="RCUX01000004">
    <property type="protein sequence ID" value="RLP76447.1"/>
    <property type="molecule type" value="Genomic_DNA"/>
</dbReference>
<dbReference type="OrthoDB" id="4402866at2"/>
<gene>
    <name evidence="2" type="ORF">D9V32_06195</name>
</gene>
<dbReference type="InterPro" id="IPR001387">
    <property type="entry name" value="Cro/C1-type_HTH"/>
</dbReference>
<dbReference type="Proteomes" id="UP000272503">
    <property type="component" value="Unassembled WGS sequence"/>
</dbReference>